<dbReference type="Proteomes" id="UP001454036">
    <property type="component" value="Unassembled WGS sequence"/>
</dbReference>
<proteinExistence type="predicted"/>
<gene>
    <name evidence="2" type="ORF">LIER_29186</name>
</gene>
<dbReference type="AlphaFoldDB" id="A0AAV3RIC5"/>
<reference evidence="2 3" key="1">
    <citation type="submission" date="2024-01" db="EMBL/GenBank/DDBJ databases">
        <title>The complete chloroplast genome sequence of Lithospermum erythrorhizon: insights into the phylogenetic relationship among Boraginaceae species and the maternal lineages of purple gromwells.</title>
        <authorList>
            <person name="Okada T."/>
            <person name="Watanabe K."/>
        </authorList>
    </citation>
    <scope>NUCLEOTIDE SEQUENCE [LARGE SCALE GENOMIC DNA]</scope>
</reference>
<feature type="region of interest" description="Disordered" evidence="1">
    <location>
        <begin position="217"/>
        <end position="290"/>
    </location>
</feature>
<dbReference type="PANTHER" id="PTHR47805">
    <property type="entry name" value="SAGA-ASSOCIATED FACTOR 73"/>
    <property type="match status" value="1"/>
</dbReference>
<evidence type="ECO:0000313" key="3">
    <source>
        <dbReference type="Proteomes" id="UP001454036"/>
    </source>
</evidence>
<feature type="region of interest" description="Disordered" evidence="1">
    <location>
        <begin position="424"/>
        <end position="448"/>
    </location>
</feature>
<dbReference type="PANTHER" id="PTHR47805:SF1">
    <property type="entry name" value="SAGA-ASSOCIATED FACTOR 73"/>
    <property type="match status" value="1"/>
</dbReference>
<dbReference type="EMBL" id="BAABME010009966">
    <property type="protein sequence ID" value="GAA0176137.1"/>
    <property type="molecule type" value="Genomic_DNA"/>
</dbReference>
<dbReference type="GO" id="GO:0000124">
    <property type="term" value="C:SAGA complex"/>
    <property type="evidence" value="ECO:0007669"/>
    <property type="project" value="InterPro"/>
</dbReference>
<evidence type="ECO:0000256" key="1">
    <source>
        <dbReference type="SAM" id="MobiDB-lite"/>
    </source>
</evidence>
<name>A0AAV3RIC5_LITER</name>
<evidence type="ECO:0008006" key="4">
    <source>
        <dbReference type="Google" id="ProtNLM"/>
    </source>
</evidence>
<feature type="compositionally biased region" description="Basic residues" evidence="1">
    <location>
        <begin position="255"/>
        <end position="266"/>
    </location>
</feature>
<feature type="compositionally biased region" description="Basic residues" evidence="1">
    <location>
        <begin position="222"/>
        <end position="232"/>
    </location>
</feature>
<evidence type="ECO:0000313" key="2">
    <source>
        <dbReference type="EMBL" id="GAA0176137.1"/>
    </source>
</evidence>
<sequence length="448" mass="49681">MMIRSLRMAAMARFGKGGDVQHSITDVAQQKLVVQYLQQEIYGADYANLVDEEDMHIFGLRQMTDPLELVSCNACKKPIKTSHYAVHAELCKTLNLSEEVALELTNGKVKKKPPRKERKKAVPICSTQEVLRAPLAADSALVQRQSKEQTGTSLAEVKQNGNLVMDDALKTRPNTDCSAGAVTRPAKRGKMINVGDLQVAEHQLDIENGVTKSYNGTTQKTILHKGRYKQKRSTAESEKIPNNVSNYGKPDRERKPRKTGKDKKIRSTAGNKKISNDVSNYGKSEQECGTGKTDVPVPIATKVYYSQRNNRLRSSLSQLYHGSSSTDHCTELVTRDVMHRNLAPVSSSAPHASYHELISGHQDRTREQSSNTLLQSDQILAQCPELFLSEAGESPPVTHNPQFLLVDNGLKPQYQIERARSSYNSGFASNSGDRQESLQQPEGSVSYL</sequence>
<comment type="caution">
    <text evidence="2">The sequence shown here is derived from an EMBL/GenBank/DDBJ whole genome shotgun (WGS) entry which is preliminary data.</text>
</comment>
<keyword evidence="3" id="KW-1185">Reference proteome</keyword>
<dbReference type="InterPro" id="IPR037804">
    <property type="entry name" value="SGF73"/>
</dbReference>
<protein>
    <recommendedName>
        <fullName evidence="4">SAGA-associated factor 11</fullName>
    </recommendedName>
</protein>
<accession>A0AAV3RIC5</accession>
<organism evidence="2 3">
    <name type="scientific">Lithospermum erythrorhizon</name>
    <name type="common">Purple gromwell</name>
    <name type="synonym">Lithospermum officinale var. erythrorhizon</name>
    <dbReference type="NCBI Taxonomy" id="34254"/>
    <lineage>
        <taxon>Eukaryota</taxon>
        <taxon>Viridiplantae</taxon>
        <taxon>Streptophyta</taxon>
        <taxon>Embryophyta</taxon>
        <taxon>Tracheophyta</taxon>
        <taxon>Spermatophyta</taxon>
        <taxon>Magnoliopsida</taxon>
        <taxon>eudicotyledons</taxon>
        <taxon>Gunneridae</taxon>
        <taxon>Pentapetalae</taxon>
        <taxon>asterids</taxon>
        <taxon>lamiids</taxon>
        <taxon>Boraginales</taxon>
        <taxon>Boraginaceae</taxon>
        <taxon>Boraginoideae</taxon>
        <taxon>Lithospermeae</taxon>
        <taxon>Lithospermum</taxon>
    </lineage>
</organism>